<protein>
    <submittedName>
        <fullName evidence="2">Uncharacterized protein</fullName>
    </submittedName>
</protein>
<dbReference type="EMBL" id="LFZN01000001">
    <property type="protein sequence ID" value="KXT07603.1"/>
    <property type="molecule type" value="Genomic_DNA"/>
</dbReference>
<name>A0A139HYZ2_9PEZI</name>
<keyword evidence="3" id="KW-1185">Reference proteome</keyword>
<dbReference type="AlphaFoldDB" id="A0A139HYZ2"/>
<feature type="region of interest" description="Disordered" evidence="1">
    <location>
        <begin position="1"/>
        <end position="25"/>
    </location>
</feature>
<evidence type="ECO:0000313" key="2">
    <source>
        <dbReference type="EMBL" id="KXT07603.1"/>
    </source>
</evidence>
<comment type="caution">
    <text evidence="2">The sequence shown here is derived from an EMBL/GenBank/DDBJ whole genome shotgun (WGS) entry which is preliminary data.</text>
</comment>
<reference evidence="2 3" key="1">
    <citation type="submission" date="2015-07" db="EMBL/GenBank/DDBJ databases">
        <title>Comparative genomics of the Sigatoka disease complex on banana suggests a link between parallel evolutionary changes in Pseudocercospora fijiensis and Pseudocercospora eumusae and increased virulence on the banana host.</title>
        <authorList>
            <person name="Chang T.-C."/>
            <person name="Salvucci A."/>
            <person name="Crous P.W."/>
            <person name="Stergiopoulos I."/>
        </authorList>
    </citation>
    <scope>NUCLEOTIDE SEQUENCE [LARGE SCALE GENOMIC DNA]</scope>
    <source>
        <strain evidence="2 3">CBS 114824</strain>
    </source>
</reference>
<feature type="compositionally biased region" description="Basic residues" evidence="1">
    <location>
        <begin position="14"/>
        <end position="25"/>
    </location>
</feature>
<dbReference type="Proteomes" id="UP000070133">
    <property type="component" value="Unassembled WGS sequence"/>
</dbReference>
<gene>
    <name evidence="2" type="ORF">AC578_10259</name>
</gene>
<evidence type="ECO:0000313" key="3">
    <source>
        <dbReference type="Proteomes" id="UP000070133"/>
    </source>
</evidence>
<proteinExistence type="predicted"/>
<evidence type="ECO:0000256" key="1">
    <source>
        <dbReference type="SAM" id="MobiDB-lite"/>
    </source>
</evidence>
<sequence>MRGTESEQADGIHVGHRKGKLMRKHKSHLEGYIGHSEPLLTESTRLGSCDDAMWKRHVRQAAGGVKLYFPPLSEDTEPSQLQFNVAAKVQNTHQILLPKCPFQKTSASLAAA</sequence>
<accession>A0A139HYZ2</accession>
<organism evidence="2 3">
    <name type="scientific">Pseudocercospora eumusae</name>
    <dbReference type="NCBI Taxonomy" id="321146"/>
    <lineage>
        <taxon>Eukaryota</taxon>
        <taxon>Fungi</taxon>
        <taxon>Dikarya</taxon>
        <taxon>Ascomycota</taxon>
        <taxon>Pezizomycotina</taxon>
        <taxon>Dothideomycetes</taxon>
        <taxon>Dothideomycetidae</taxon>
        <taxon>Mycosphaerellales</taxon>
        <taxon>Mycosphaerellaceae</taxon>
        <taxon>Pseudocercospora</taxon>
    </lineage>
</organism>